<dbReference type="Gene3D" id="3.30.70.20">
    <property type="match status" value="1"/>
</dbReference>
<accession>A0A8D6PWZ9</accession>
<dbReference type="InterPro" id="IPR037024">
    <property type="entry name" value="NiFe_Hase_small_N_sf"/>
</dbReference>
<reference evidence="4 5" key="1">
    <citation type="submission" date="2020-04" db="EMBL/GenBank/DDBJ databases">
        <authorList>
            <consortium name="Genoscope - CEA"/>
            <person name="William W."/>
        </authorList>
    </citation>
    <scope>NUCLEOTIDE SEQUENCE [LARGE SCALE GENOMIC DNA]</scope>
    <source>
        <strain evidence="4 5">SG7</strain>
    </source>
</reference>
<evidence type="ECO:0000256" key="1">
    <source>
        <dbReference type="ARBA" id="ARBA00010870"/>
    </source>
</evidence>
<name>A0A8D6PWZ9_9EURY</name>
<dbReference type="PROSITE" id="PS00198">
    <property type="entry name" value="4FE4S_FER_1"/>
    <property type="match status" value="1"/>
</dbReference>
<evidence type="ECO:0000313" key="4">
    <source>
        <dbReference type="EMBL" id="CAB3287491.1"/>
    </source>
</evidence>
<dbReference type="AlphaFoldDB" id="A0A8D6PWZ9"/>
<keyword evidence="5" id="KW-1185">Reference proteome</keyword>
<protein>
    <submittedName>
        <fullName evidence="4">Coenzyme F420-reducing hydrogenase, gamma subunit</fullName>
    </submittedName>
</protein>
<dbReference type="PANTHER" id="PTHR42845">
    <property type="entry name" value="COENZYME F420-REDUCING HYDROGENASE, GAMMA SUBUNIT"/>
    <property type="match status" value="1"/>
</dbReference>
<dbReference type="Pfam" id="PF00037">
    <property type="entry name" value="Fer4"/>
    <property type="match status" value="1"/>
</dbReference>
<dbReference type="Gene3D" id="3.40.50.700">
    <property type="entry name" value="NADH:ubiquinone oxidoreductase-like, 20kDa subunit"/>
    <property type="match status" value="1"/>
</dbReference>
<dbReference type="Pfam" id="PF01058">
    <property type="entry name" value="Oxidored_q6"/>
    <property type="match status" value="1"/>
</dbReference>
<dbReference type="Proteomes" id="UP000679213">
    <property type="component" value="Chromosome I"/>
</dbReference>
<dbReference type="GO" id="GO:0051536">
    <property type="term" value="F:iron-sulfur cluster binding"/>
    <property type="evidence" value="ECO:0007669"/>
    <property type="project" value="InterPro"/>
</dbReference>
<evidence type="ECO:0000259" key="3">
    <source>
        <dbReference type="PROSITE" id="PS51379"/>
    </source>
</evidence>
<proteinExistence type="inferred from homology"/>
<dbReference type="InterPro" id="IPR051349">
    <property type="entry name" value="Hydrogenase_assoc-protein"/>
</dbReference>
<dbReference type="PROSITE" id="PS51379">
    <property type="entry name" value="4FE4S_FER_2"/>
    <property type="match status" value="1"/>
</dbReference>
<dbReference type="InterPro" id="IPR017896">
    <property type="entry name" value="4Fe4S_Fe-S-bd"/>
</dbReference>
<comment type="similarity">
    <text evidence="1">Belongs to the FrhG family.</text>
</comment>
<feature type="domain" description="4Fe-4S ferredoxin-type" evidence="3">
    <location>
        <begin position="160"/>
        <end position="189"/>
    </location>
</feature>
<dbReference type="KEGG" id="mesg:MLAUSG7_0243"/>
<dbReference type="SUPFAM" id="SSF56770">
    <property type="entry name" value="HydA/Nqo6-like"/>
    <property type="match status" value="1"/>
</dbReference>
<organism evidence="4 5">
    <name type="scientific">Methanocaldococcus lauensis</name>
    <dbReference type="NCBI Taxonomy" id="2546128"/>
    <lineage>
        <taxon>Archaea</taxon>
        <taxon>Methanobacteriati</taxon>
        <taxon>Methanobacteriota</taxon>
        <taxon>Methanomada group</taxon>
        <taxon>Methanococci</taxon>
        <taxon>Methanococcales</taxon>
        <taxon>Methanocaldococcaceae</taxon>
        <taxon>Methanocaldococcus</taxon>
    </lineage>
</organism>
<dbReference type="InterPro" id="IPR017900">
    <property type="entry name" value="4Fe4S_Fe_S_CS"/>
</dbReference>
<evidence type="ECO:0000256" key="2">
    <source>
        <dbReference type="ARBA" id="ARBA00023002"/>
    </source>
</evidence>
<dbReference type="EMBL" id="LR792632">
    <property type="protein sequence ID" value="CAB3287491.1"/>
    <property type="molecule type" value="Genomic_DNA"/>
</dbReference>
<evidence type="ECO:0000313" key="5">
    <source>
        <dbReference type="Proteomes" id="UP000679213"/>
    </source>
</evidence>
<dbReference type="PANTHER" id="PTHR42845:SF2">
    <property type="entry name" value="F420-NON-REDUCING HYDROGENASE VHU SUBUNIT G"/>
    <property type="match status" value="1"/>
</dbReference>
<gene>
    <name evidence="4" type="ORF">MLAUSG7_0243</name>
</gene>
<keyword evidence="2" id="KW-0560">Oxidoreductase</keyword>
<sequence length="219" mass="24113">MVGCGYCGKIIKSIEKKYYDKLKEKKIALVGGAVNLDDKEEVEKIKEIRKNSDILIAVGSCAVSGGFQRMLIGLENGFPQRFVRIGDVVKVDYAIIGCPPDEEEVEKVVEAVLNKDKEIVDSYLILKPYEIIAGKPIIDAYMKVNEVLLTSNKELCLGCDDAPINYEFCTGCGTCVAKCPANALTIDEKPKVNISKCIKCGTCFFNCIRVKEALPSEAR</sequence>
<dbReference type="RefSeq" id="WP_214400159.1">
    <property type="nucleotide sequence ID" value="NZ_LR792632.1"/>
</dbReference>
<dbReference type="GO" id="GO:0016491">
    <property type="term" value="F:oxidoreductase activity"/>
    <property type="evidence" value="ECO:0007669"/>
    <property type="project" value="UniProtKB-KW"/>
</dbReference>
<dbReference type="GeneID" id="65883050"/>
<dbReference type="InterPro" id="IPR006137">
    <property type="entry name" value="NADH_UbQ_OxRdtase-like_20kDa"/>
</dbReference>